<feature type="compositionally biased region" description="Basic and acidic residues" evidence="1">
    <location>
        <begin position="108"/>
        <end position="137"/>
    </location>
</feature>
<evidence type="ECO:0000313" key="3">
    <source>
        <dbReference type="EMBL" id="UYV83808.1"/>
    </source>
</evidence>
<feature type="region of interest" description="Disordered" evidence="1">
    <location>
        <begin position="257"/>
        <end position="322"/>
    </location>
</feature>
<feature type="compositionally biased region" description="Polar residues" evidence="1">
    <location>
        <begin position="310"/>
        <end position="322"/>
    </location>
</feature>
<dbReference type="EMBL" id="CP092886">
    <property type="protein sequence ID" value="UYV83808.1"/>
    <property type="molecule type" value="Genomic_DNA"/>
</dbReference>
<keyword evidence="2" id="KW-0812">Transmembrane</keyword>
<feature type="transmembrane region" description="Helical" evidence="2">
    <location>
        <begin position="12"/>
        <end position="33"/>
    </location>
</feature>
<evidence type="ECO:0000256" key="2">
    <source>
        <dbReference type="SAM" id="Phobius"/>
    </source>
</evidence>
<evidence type="ECO:0000256" key="1">
    <source>
        <dbReference type="SAM" id="MobiDB-lite"/>
    </source>
</evidence>
<accession>A0ABY6LRM4</accession>
<organism evidence="3 4">
    <name type="scientific">Cordylochernes scorpioides</name>
    <dbReference type="NCBI Taxonomy" id="51811"/>
    <lineage>
        <taxon>Eukaryota</taxon>
        <taxon>Metazoa</taxon>
        <taxon>Ecdysozoa</taxon>
        <taxon>Arthropoda</taxon>
        <taxon>Chelicerata</taxon>
        <taxon>Arachnida</taxon>
        <taxon>Pseudoscorpiones</taxon>
        <taxon>Cheliferoidea</taxon>
        <taxon>Chernetidae</taxon>
        <taxon>Cordylochernes</taxon>
    </lineage>
</organism>
<feature type="region of interest" description="Disordered" evidence="1">
    <location>
        <begin position="87"/>
        <end position="137"/>
    </location>
</feature>
<feature type="transmembrane region" description="Helical" evidence="2">
    <location>
        <begin position="45"/>
        <end position="63"/>
    </location>
</feature>
<keyword evidence="2" id="KW-1133">Transmembrane helix</keyword>
<proteinExistence type="predicted"/>
<reference evidence="3 4" key="1">
    <citation type="submission" date="2022-03" db="EMBL/GenBank/DDBJ databases">
        <title>A chromosomal length assembly of Cordylochernes scorpioides.</title>
        <authorList>
            <person name="Zeh D."/>
            <person name="Zeh J."/>
        </authorList>
    </citation>
    <scope>NUCLEOTIDE SEQUENCE [LARGE SCALE GENOMIC DNA]</scope>
    <source>
        <strain evidence="3">IN4F17</strain>
        <tissue evidence="3">Whole Body</tissue>
    </source>
</reference>
<keyword evidence="4" id="KW-1185">Reference proteome</keyword>
<feature type="compositionally biased region" description="Basic and acidic residues" evidence="1">
    <location>
        <begin position="279"/>
        <end position="294"/>
    </location>
</feature>
<sequence length="322" mass="37610">MKPHRSESSHLGTTILSVNMMSYVIAAIIFAPGPPYRRGFFSNKPYLAVVIFNIFLVILLVLYPPAFLMKWMNVVPLVLSQRRWAGSYDPSPPSSDRKSDPLPETTENPDRRLPPRDDRYGRDRYSDDRYDSRYDRTKYDDDTDRRRYRDDTYDDRYKDDRKMIAIGIMTPVVEEELIRNATMMTEDIAVVLEEVKRVTKIAIQMTTEIMIQDMTMTEEIETVIETMIEDHITEMNVLRMTEEDMTMRKMIKERTDIREMEAVPPANSPTKMPPISLPPRDKYEISDNIARRMDPAAAYDQEESRINPRNLKSSSPSSHEAY</sequence>
<protein>
    <submittedName>
        <fullName evidence="3">ATP13A3</fullName>
    </submittedName>
</protein>
<evidence type="ECO:0000313" key="4">
    <source>
        <dbReference type="Proteomes" id="UP001235939"/>
    </source>
</evidence>
<dbReference type="Proteomes" id="UP001235939">
    <property type="component" value="Chromosome X"/>
</dbReference>
<gene>
    <name evidence="3" type="ORF">LAZ67_X000232</name>
</gene>
<name>A0ABY6LRM4_9ARAC</name>
<keyword evidence="2" id="KW-0472">Membrane</keyword>